<sequence>MPQEEILIDLAELFKIFGDSTRIKIICALFTSEMCVCDIAALLEMNQSAISHQLRILKQARLVKYRREGKVVYYSLDDEHVQRIFDCGLVHLNHQ</sequence>
<dbReference type="PANTHER" id="PTHR43132:SF6">
    <property type="entry name" value="HTH-TYPE TRANSCRIPTIONAL REPRESSOR CZRA"/>
    <property type="match status" value="1"/>
</dbReference>
<dbReference type="InterPro" id="IPR036390">
    <property type="entry name" value="WH_DNA-bd_sf"/>
</dbReference>
<gene>
    <name evidence="5" type="ORF">NVS47_01915</name>
</gene>
<evidence type="ECO:0000256" key="3">
    <source>
        <dbReference type="ARBA" id="ARBA00023163"/>
    </source>
</evidence>
<dbReference type="Gene3D" id="1.10.10.10">
    <property type="entry name" value="Winged helix-like DNA-binding domain superfamily/Winged helix DNA-binding domain"/>
    <property type="match status" value="1"/>
</dbReference>
<dbReference type="Proteomes" id="UP001524944">
    <property type="component" value="Unassembled WGS sequence"/>
</dbReference>
<proteinExistence type="predicted"/>
<evidence type="ECO:0000259" key="4">
    <source>
        <dbReference type="PROSITE" id="PS50987"/>
    </source>
</evidence>
<name>A0ABT1Y085_9FIRM</name>
<dbReference type="SUPFAM" id="SSF46785">
    <property type="entry name" value="Winged helix' DNA-binding domain"/>
    <property type="match status" value="1"/>
</dbReference>
<dbReference type="InterPro" id="IPR051011">
    <property type="entry name" value="Metal_resp_trans_reg"/>
</dbReference>
<dbReference type="PANTHER" id="PTHR43132">
    <property type="entry name" value="ARSENICAL RESISTANCE OPERON REPRESSOR ARSR-RELATED"/>
    <property type="match status" value="1"/>
</dbReference>
<keyword evidence="1" id="KW-0805">Transcription regulation</keyword>
<feature type="domain" description="HTH arsR-type" evidence="4">
    <location>
        <begin position="2"/>
        <end position="95"/>
    </location>
</feature>
<evidence type="ECO:0000313" key="6">
    <source>
        <dbReference type="Proteomes" id="UP001524944"/>
    </source>
</evidence>
<dbReference type="SMART" id="SM00418">
    <property type="entry name" value="HTH_ARSR"/>
    <property type="match status" value="1"/>
</dbReference>
<dbReference type="PRINTS" id="PR00778">
    <property type="entry name" value="HTHARSR"/>
</dbReference>
<dbReference type="InterPro" id="IPR036388">
    <property type="entry name" value="WH-like_DNA-bd_sf"/>
</dbReference>
<dbReference type="NCBIfam" id="NF033788">
    <property type="entry name" value="HTH_metalloreg"/>
    <property type="match status" value="1"/>
</dbReference>
<evidence type="ECO:0000256" key="1">
    <source>
        <dbReference type="ARBA" id="ARBA00023015"/>
    </source>
</evidence>
<keyword evidence="2" id="KW-0238">DNA-binding</keyword>
<evidence type="ECO:0000256" key="2">
    <source>
        <dbReference type="ARBA" id="ARBA00023125"/>
    </source>
</evidence>
<protein>
    <submittedName>
        <fullName evidence="5">Metalloregulator ArsR/SmtB family transcription factor</fullName>
    </submittedName>
</protein>
<dbReference type="EMBL" id="JANPWE010000001">
    <property type="protein sequence ID" value="MCR6544280.1"/>
    <property type="molecule type" value="Genomic_DNA"/>
</dbReference>
<dbReference type="InterPro" id="IPR001845">
    <property type="entry name" value="HTH_ArsR_DNA-bd_dom"/>
</dbReference>
<dbReference type="Pfam" id="PF01022">
    <property type="entry name" value="HTH_5"/>
    <property type="match status" value="1"/>
</dbReference>
<comment type="caution">
    <text evidence="5">The sequence shown here is derived from an EMBL/GenBank/DDBJ whole genome shotgun (WGS) entry which is preliminary data.</text>
</comment>
<organism evidence="5 6">
    <name type="scientific">Dehalobacterium formicoaceticum</name>
    <dbReference type="NCBI Taxonomy" id="51515"/>
    <lineage>
        <taxon>Bacteria</taxon>
        <taxon>Bacillati</taxon>
        <taxon>Bacillota</taxon>
        <taxon>Clostridia</taxon>
        <taxon>Eubacteriales</taxon>
        <taxon>Peptococcaceae</taxon>
        <taxon>Dehalobacterium</taxon>
    </lineage>
</organism>
<reference evidence="5 6" key="1">
    <citation type="submission" date="2022-08" db="EMBL/GenBank/DDBJ databases">
        <title>Proteogenomics of the novel Dehalobacterium formicoaceticum strain EZ94 highlights a key role of methyltransferases during anaerobic dichloromethane degradation.</title>
        <authorList>
            <person name="Wasmund K."/>
        </authorList>
    </citation>
    <scope>NUCLEOTIDE SEQUENCE [LARGE SCALE GENOMIC DNA]</scope>
    <source>
        <strain evidence="5 6">EZ94</strain>
    </source>
</reference>
<evidence type="ECO:0000313" key="5">
    <source>
        <dbReference type="EMBL" id="MCR6544280.1"/>
    </source>
</evidence>
<dbReference type="PROSITE" id="PS50987">
    <property type="entry name" value="HTH_ARSR_2"/>
    <property type="match status" value="1"/>
</dbReference>
<dbReference type="InterPro" id="IPR011991">
    <property type="entry name" value="ArsR-like_HTH"/>
</dbReference>
<keyword evidence="6" id="KW-1185">Reference proteome</keyword>
<accession>A0ABT1Y085</accession>
<keyword evidence="3" id="KW-0804">Transcription</keyword>
<dbReference type="CDD" id="cd00090">
    <property type="entry name" value="HTH_ARSR"/>
    <property type="match status" value="1"/>
</dbReference>